<evidence type="ECO:0000259" key="3">
    <source>
        <dbReference type="PROSITE" id="PS50103"/>
    </source>
</evidence>
<keyword evidence="1" id="KW-0862">Zinc</keyword>
<keyword evidence="1" id="KW-0479">Metal-binding</keyword>
<protein>
    <recommendedName>
        <fullName evidence="3">C3H1-type domain-containing protein</fullName>
    </recommendedName>
</protein>
<feature type="compositionally biased region" description="Acidic residues" evidence="2">
    <location>
        <begin position="539"/>
        <end position="549"/>
    </location>
</feature>
<feature type="compositionally biased region" description="Low complexity" evidence="2">
    <location>
        <begin position="793"/>
        <end position="806"/>
    </location>
</feature>
<evidence type="ECO:0000313" key="4">
    <source>
        <dbReference type="EMBL" id="KJZ74844.1"/>
    </source>
</evidence>
<name>A0A0F8A576_9HYPO</name>
<dbReference type="OrthoDB" id="1922977at2759"/>
<feature type="zinc finger region" description="C3H1-type" evidence="1">
    <location>
        <begin position="1018"/>
        <end position="1046"/>
    </location>
</feature>
<dbReference type="EMBL" id="KQ030522">
    <property type="protein sequence ID" value="KJZ74844.1"/>
    <property type="molecule type" value="Genomic_DNA"/>
</dbReference>
<accession>A0A0F8A576</accession>
<feature type="compositionally biased region" description="Polar residues" evidence="2">
    <location>
        <begin position="667"/>
        <end position="676"/>
    </location>
</feature>
<dbReference type="GO" id="GO:0008270">
    <property type="term" value="F:zinc ion binding"/>
    <property type="evidence" value="ECO:0007669"/>
    <property type="project" value="UniProtKB-KW"/>
</dbReference>
<dbReference type="InterPro" id="IPR000571">
    <property type="entry name" value="Znf_CCCH"/>
</dbReference>
<reference evidence="4 5" key="1">
    <citation type="journal article" date="2014" name="Genome Biol. Evol.">
        <title>Comparative genomics and transcriptomics analyses reveal divergent lifestyle features of nematode endoparasitic fungus Hirsutella minnesotensis.</title>
        <authorList>
            <person name="Lai Y."/>
            <person name="Liu K."/>
            <person name="Zhang X."/>
            <person name="Zhang X."/>
            <person name="Li K."/>
            <person name="Wang N."/>
            <person name="Shu C."/>
            <person name="Wu Y."/>
            <person name="Wang C."/>
            <person name="Bushley K.E."/>
            <person name="Xiang M."/>
            <person name="Liu X."/>
        </authorList>
    </citation>
    <scope>NUCLEOTIDE SEQUENCE [LARGE SCALE GENOMIC DNA]</scope>
    <source>
        <strain evidence="4 5">3608</strain>
    </source>
</reference>
<evidence type="ECO:0000256" key="1">
    <source>
        <dbReference type="PROSITE-ProRule" id="PRU00723"/>
    </source>
</evidence>
<dbReference type="AlphaFoldDB" id="A0A0F8A576"/>
<feature type="region of interest" description="Disordered" evidence="2">
    <location>
        <begin position="688"/>
        <end position="709"/>
    </location>
</feature>
<feature type="compositionally biased region" description="Polar residues" evidence="2">
    <location>
        <begin position="927"/>
        <end position="937"/>
    </location>
</feature>
<keyword evidence="1" id="KW-0863">Zinc-finger</keyword>
<feature type="region of interest" description="Disordered" evidence="2">
    <location>
        <begin position="363"/>
        <end position="492"/>
    </location>
</feature>
<feature type="compositionally biased region" description="Basic and acidic residues" evidence="2">
    <location>
        <begin position="751"/>
        <end position="767"/>
    </location>
</feature>
<gene>
    <name evidence="4" type="ORF">HIM_05753</name>
</gene>
<feature type="compositionally biased region" description="Polar residues" evidence="2">
    <location>
        <begin position="956"/>
        <end position="969"/>
    </location>
</feature>
<feature type="compositionally biased region" description="Polar residues" evidence="2">
    <location>
        <begin position="588"/>
        <end position="599"/>
    </location>
</feature>
<feature type="compositionally biased region" description="Polar residues" evidence="2">
    <location>
        <begin position="206"/>
        <end position="217"/>
    </location>
</feature>
<feature type="compositionally biased region" description="Polar residues" evidence="2">
    <location>
        <begin position="425"/>
        <end position="445"/>
    </location>
</feature>
<feature type="compositionally biased region" description="Polar residues" evidence="2">
    <location>
        <begin position="553"/>
        <end position="569"/>
    </location>
</feature>
<feature type="compositionally biased region" description="Low complexity" evidence="2">
    <location>
        <begin position="218"/>
        <end position="231"/>
    </location>
</feature>
<dbReference type="PROSITE" id="PS50103">
    <property type="entry name" value="ZF_C3H1"/>
    <property type="match status" value="1"/>
</dbReference>
<keyword evidence="5" id="KW-1185">Reference proteome</keyword>
<dbReference type="Proteomes" id="UP000054481">
    <property type="component" value="Unassembled WGS sequence"/>
</dbReference>
<feature type="compositionally biased region" description="Polar residues" evidence="2">
    <location>
        <begin position="815"/>
        <end position="825"/>
    </location>
</feature>
<feature type="region of interest" description="Disordered" evidence="2">
    <location>
        <begin position="127"/>
        <end position="259"/>
    </location>
</feature>
<feature type="compositionally biased region" description="Polar residues" evidence="2">
    <location>
        <begin position="127"/>
        <end position="142"/>
    </location>
</feature>
<feature type="compositionally biased region" description="Basic and acidic residues" evidence="2">
    <location>
        <begin position="412"/>
        <end position="423"/>
    </location>
</feature>
<feature type="region of interest" description="Disordered" evidence="2">
    <location>
        <begin position="508"/>
        <end position="609"/>
    </location>
</feature>
<feature type="region of interest" description="Disordered" evidence="2">
    <location>
        <begin position="623"/>
        <end position="676"/>
    </location>
</feature>
<organism evidence="4 5">
    <name type="scientific">Hirsutella minnesotensis 3608</name>
    <dbReference type="NCBI Taxonomy" id="1043627"/>
    <lineage>
        <taxon>Eukaryota</taxon>
        <taxon>Fungi</taxon>
        <taxon>Dikarya</taxon>
        <taxon>Ascomycota</taxon>
        <taxon>Pezizomycotina</taxon>
        <taxon>Sordariomycetes</taxon>
        <taxon>Hypocreomycetidae</taxon>
        <taxon>Hypocreales</taxon>
        <taxon>Ophiocordycipitaceae</taxon>
        <taxon>Hirsutella</taxon>
    </lineage>
</organism>
<feature type="region of interest" description="Disordered" evidence="2">
    <location>
        <begin position="88"/>
        <end position="113"/>
    </location>
</feature>
<feature type="compositionally biased region" description="Polar residues" evidence="2">
    <location>
        <begin position="158"/>
        <end position="183"/>
    </location>
</feature>
<feature type="compositionally biased region" description="Polar residues" evidence="2">
    <location>
        <begin position="768"/>
        <end position="778"/>
    </location>
</feature>
<feature type="compositionally biased region" description="Low complexity" evidence="2">
    <location>
        <begin position="366"/>
        <end position="381"/>
    </location>
</feature>
<evidence type="ECO:0000256" key="2">
    <source>
        <dbReference type="SAM" id="MobiDB-lite"/>
    </source>
</evidence>
<sequence length="1120" mass="121340">MPQKGRGRNGARGFNSTRARANTLRPPFAPLPLPPQVVSQGQANTLQTPYQYPRNGIPGLGLDFSMGFSQLQSTWAMQLPQTSHLLVPSSIHGPNMTDSQKTTEHASEEGEISEGEIEDIYDPQEASHATLSGQDQTRSQALPNAGNDADMTDISGVYATSHQASPQQDHVPSALPTISTAPPNTARDRSGSYSPYLSPREIEENSPAQILSGQTTGSSALSESLLENNVLPDPSVTSQPMETVEPGLTESPSNEALTSAKRNARNAIMKLVPYNIQFDTFLEEGVDRSILDSLFTELGLEKQKLVEKTQQESVDLPDDRPAGSTSKMEIVQSVLPSAESAIVGATKSQDKSEERKDRIARLLAAKSSKTTSSSKVTTVSTPNIAKATSEKGVQPSPKLQSEKSRLLQQKMEALRKSREDMARIRSQQQSSNVPSTDAQPGNLSLRQAAAVISTQNEPSLDPPEPHKTTAEPGNTSQNPLTSPPIPGLYLSSTPKTLQQFESLMQERVATPLSSDSSAKVAQRPFNQQTESKPFLINVSDDEDDTEMDIDSPGNPSSLQHLQDTASPNRSFPREPSSAIHNIKLRNVLTPNSVATPPRSSSHHSGEDLESMNKKIEAMKRKIAEAEARKKTKASRQASPAGSHPDSSRGTSTEPTRAGTDQAETESMARNLTPLNNHSVKLAPATLPRQRTGRILKQRLSPANRRSRSLVASERLPLIEARRKEQLKKLQSLQSQITRLEQEIADGEREEETLKQDLVESGSEREGSASHNSTASSARLSPVETGQPVPMDTASASPAEASSPDPAFKSNEADEPTTTTTGQNVDDSVGHEFALQPSASVDVDVGEATEVATTTGRHDSIAVAQPSPEMLQDVTMEDHQDPPSEEAEGSDGYEPPEADARDEPSPDISMSPASVTQSAEVLPESAHSEGQSILTSSPVDEAEDAVAEQPAAETDRSVANQKSGEPQQARQESRVLAAKTQFVPYETPLQYFRAYRFHPDFQKSVAGGLRSLTYSNKIDVRKEVCPDELAGVPCPRGKQCEYQHFENMKAPDDQILLQLGAAGSYQDAQKQEYIAGLRQLLTDFRNRKVKDFNAISQGIIDYRAQFLGDKSKILPLGGVTI</sequence>
<feature type="region of interest" description="Disordered" evidence="2">
    <location>
        <begin position="741"/>
        <end position="973"/>
    </location>
</feature>
<feature type="domain" description="C3H1-type" evidence="3">
    <location>
        <begin position="1018"/>
        <end position="1046"/>
    </location>
</feature>
<proteinExistence type="predicted"/>
<feature type="compositionally biased region" description="Acidic residues" evidence="2">
    <location>
        <begin position="882"/>
        <end position="896"/>
    </location>
</feature>
<feature type="compositionally biased region" description="Polar residues" evidence="2">
    <location>
        <begin position="471"/>
        <end position="480"/>
    </location>
</feature>
<feature type="compositionally biased region" description="Polar residues" evidence="2">
    <location>
        <begin position="511"/>
        <end position="531"/>
    </location>
</feature>
<feature type="compositionally biased region" description="Polar residues" evidence="2">
    <location>
        <begin position="250"/>
        <end position="259"/>
    </location>
</feature>
<evidence type="ECO:0000313" key="5">
    <source>
        <dbReference type="Proteomes" id="UP000054481"/>
    </source>
</evidence>